<dbReference type="OrthoDB" id="64893at2759"/>
<dbReference type="Pfam" id="PF03067">
    <property type="entry name" value="LPMO_10"/>
    <property type="match status" value="1"/>
</dbReference>
<feature type="domain" description="Chitin-binding type-4" evidence="2">
    <location>
        <begin position="31"/>
        <end position="158"/>
    </location>
</feature>
<sequence>MAVSATTRRAVAAAAATLATAAALVSSATAHGAMKTPAQRGVLNPTFSGWPVIDGSAERDNCPHCLNAGGKGTIIAANGGKWSIYDPLNAASRAARGGDHGACGDDVNKKPGDHAKGGRFYHGGMTVATYTAGSAIDFEMGITTNHQGYLEWWVCDLGKCGAEDLSTECFATPGACHRLNRVPHPSCEAGTDMK</sequence>
<protein>
    <recommendedName>
        <fullName evidence="2">Chitin-binding type-4 domain-containing protein</fullName>
    </recommendedName>
</protein>
<evidence type="ECO:0000259" key="2">
    <source>
        <dbReference type="Pfam" id="PF03067"/>
    </source>
</evidence>
<name>A0A1X6NRG0_PORUM</name>
<organism evidence="3 4">
    <name type="scientific">Porphyra umbilicalis</name>
    <name type="common">Purple laver</name>
    <name type="synonym">Red alga</name>
    <dbReference type="NCBI Taxonomy" id="2786"/>
    <lineage>
        <taxon>Eukaryota</taxon>
        <taxon>Rhodophyta</taxon>
        <taxon>Bangiophyceae</taxon>
        <taxon>Bangiales</taxon>
        <taxon>Bangiaceae</taxon>
        <taxon>Porphyra</taxon>
    </lineage>
</organism>
<keyword evidence="1" id="KW-0732">Signal</keyword>
<accession>A0A1X6NRG0</accession>
<evidence type="ECO:0000256" key="1">
    <source>
        <dbReference type="SAM" id="SignalP"/>
    </source>
</evidence>
<dbReference type="AlphaFoldDB" id="A0A1X6NRG0"/>
<evidence type="ECO:0000313" key="3">
    <source>
        <dbReference type="EMBL" id="OSX70983.1"/>
    </source>
</evidence>
<reference evidence="3 4" key="1">
    <citation type="submission" date="2017-03" db="EMBL/GenBank/DDBJ databases">
        <title>WGS assembly of Porphyra umbilicalis.</title>
        <authorList>
            <person name="Brawley S.H."/>
            <person name="Blouin N.A."/>
            <person name="Ficko-Blean E."/>
            <person name="Wheeler G.L."/>
            <person name="Lohr M."/>
            <person name="Goodson H.V."/>
            <person name="Jenkins J.W."/>
            <person name="Blaby-Haas C.E."/>
            <person name="Helliwell K.E."/>
            <person name="Chan C."/>
            <person name="Marriage T."/>
            <person name="Bhattacharya D."/>
            <person name="Klein A.S."/>
            <person name="Badis Y."/>
            <person name="Brodie J."/>
            <person name="Cao Y."/>
            <person name="Collen J."/>
            <person name="Dittami S.M."/>
            <person name="Gachon C.M."/>
            <person name="Green B.R."/>
            <person name="Karpowicz S."/>
            <person name="Kim J.W."/>
            <person name="Kudahl U."/>
            <person name="Lin S."/>
            <person name="Michel G."/>
            <person name="Mittag M."/>
            <person name="Olson B.J."/>
            <person name="Pangilinan J."/>
            <person name="Peng Y."/>
            <person name="Qiu H."/>
            <person name="Shu S."/>
            <person name="Singer J.T."/>
            <person name="Smith A.G."/>
            <person name="Sprecher B.N."/>
            <person name="Wagner V."/>
            <person name="Wang W."/>
            <person name="Wang Z.-Y."/>
            <person name="Yan J."/>
            <person name="Yarish C."/>
            <person name="Zoeuner-Riek S."/>
            <person name="Zhuang Y."/>
            <person name="Zou Y."/>
            <person name="Lindquist E.A."/>
            <person name="Grimwood J."/>
            <person name="Barry K."/>
            <person name="Rokhsar D.S."/>
            <person name="Schmutz J."/>
            <person name="Stiller J.W."/>
            <person name="Grossman A.R."/>
            <person name="Prochnik S.E."/>
        </authorList>
    </citation>
    <scope>NUCLEOTIDE SEQUENCE [LARGE SCALE GENOMIC DNA]</scope>
    <source>
        <strain evidence="3">4086291</strain>
    </source>
</reference>
<feature type="chain" id="PRO_5012032933" description="Chitin-binding type-4 domain-containing protein" evidence="1">
    <location>
        <begin position="31"/>
        <end position="194"/>
    </location>
</feature>
<feature type="signal peptide" evidence="1">
    <location>
        <begin position="1"/>
        <end position="30"/>
    </location>
</feature>
<evidence type="ECO:0000313" key="4">
    <source>
        <dbReference type="Proteomes" id="UP000218209"/>
    </source>
</evidence>
<keyword evidence="4" id="KW-1185">Reference proteome</keyword>
<gene>
    <name evidence="3" type="ORF">BU14_0622s0011</name>
</gene>
<dbReference type="InterPro" id="IPR004302">
    <property type="entry name" value="Cellulose/chitin-bd_N"/>
</dbReference>
<dbReference type="EMBL" id="KV919184">
    <property type="protein sequence ID" value="OSX70983.1"/>
    <property type="molecule type" value="Genomic_DNA"/>
</dbReference>
<proteinExistence type="predicted"/>
<dbReference type="Proteomes" id="UP000218209">
    <property type="component" value="Unassembled WGS sequence"/>
</dbReference>